<gene>
    <name evidence="1" type="ORF">HPBE_LOCUS25486</name>
</gene>
<sequence length="73" mass="8272">MGSIYAIQPKNWRMLFENNGRDVLLSASFTTTLGRMQPKKRARIGRASLLCWEAVPHPHDFPGVALFVTELDN</sequence>
<accession>A0A3P8DJG3</accession>
<organism evidence="2 3">
    <name type="scientific">Heligmosomoides polygyrus</name>
    <name type="common">Parasitic roundworm</name>
    <dbReference type="NCBI Taxonomy" id="6339"/>
    <lineage>
        <taxon>Eukaryota</taxon>
        <taxon>Metazoa</taxon>
        <taxon>Ecdysozoa</taxon>
        <taxon>Nematoda</taxon>
        <taxon>Chromadorea</taxon>
        <taxon>Rhabditida</taxon>
        <taxon>Rhabditina</taxon>
        <taxon>Rhabditomorpha</taxon>
        <taxon>Strongyloidea</taxon>
        <taxon>Heligmosomidae</taxon>
        <taxon>Heligmosomoides</taxon>
    </lineage>
</organism>
<evidence type="ECO:0000313" key="2">
    <source>
        <dbReference type="Proteomes" id="UP000050761"/>
    </source>
</evidence>
<accession>A0A183GS17</accession>
<name>A0A183GS17_HELPZ</name>
<evidence type="ECO:0000313" key="1">
    <source>
        <dbReference type="EMBL" id="VDP51612.1"/>
    </source>
</evidence>
<dbReference type="WBParaSite" id="HPBE_0002548701-mRNA-1">
    <property type="protein sequence ID" value="HPBE_0002548701-mRNA-1"/>
    <property type="gene ID" value="HPBE_0002548701"/>
</dbReference>
<protein>
    <submittedName>
        <fullName evidence="3">DUF4442 domain-containing protein</fullName>
    </submittedName>
</protein>
<evidence type="ECO:0000313" key="3">
    <source>
        <dbReference type="WBParaSite" id="HPBE_0002548701-mRNA-1"/>
    </source>
</evidence>
<dbReference type="AlphaFoldDB" id="A0A183GS17"/>
<proteinExistence type="predicted"/>
<reference evidence="3" key="2">
    <citation type="submission" date="2019-09" db="UniProtKB">
        <authorList>
            <consortium name="WormBaseParasite"/>
        </authorList>
    </citation>
    <scope>IDENTIFICATION</scope>
</reference>
<reference evidence="1 2" key="1">
    <citation type="submission" date="2018-11" db="EMBL/GenBank/DDBJ databases">
        <authorList>
            <consortium name="Pathogen Informatics"/>
        </authorList>
    </citation>
    <scope>NUCLEOTIDE SEQUENCE [LARGE SCALE GENOMIC DNA]</scope>
</reference>
<dbReference type="Proteomes" id="UP000050761">
    <property type="component" value="Unassembled WGS sequence"/>
</dbReference>
<dbReference type="EMBL" id="UZAH01037999">
    <property type="protein sequence ID" value="VDP51612.1"/>
    <property type="molecule type" value="Genomic_DNA"/>
</dbReference>
<keyword evidence="2" id="KW-1185">Reference proteome</keyword>